<evidence type="ECO:0000313" key="2">
    <source>
        <dbReference type="EMBL" id="CCP46158.1"/>
    </source>
</evidence>
<gene>
    <name evidence="2" type="ordered locus">Rv3337</name>
</gene>
<dbReference type="KEGG" id="mtv:RVBD_3337"/>
<dbReference type="Proteomes" id="UP000001584">
    <property type="component" value="Chromosome"/>
</dbReference>
<reference evidence="2 3" key="1">
    <citation type="journal article" date="1998" name="Nature">
        <title>Deciphering the biology of Mycobacterium tuberculosis from the complete genome sequence.</title>
        <authorList>
            <person name="Cole S.T."/>
            <person name="Brosch R."/>
            <person name="Parkhill J."/>
            <person name="Garnier T."/>
            <person name="Churcher C."/>
            <person name="Harris D."/>
            <person name="Gordon S.V."/>
            <person name="Eiglmeier K."/>
            <person name="Gas S."/>
            <person name="Barry C.E.III."/>
            <person name="Tekaia F."/>
            <person name="Badcock K."/>
            <person name="Basham D."/>
            <person name="Brown D."/>
            <person name="Chillingworth T."/>
            <person name="Connor R."/>
            <person name="Davies R."/>
            <person name="Devlin K."/>
            <person name="Feltwell T."/>
            <person name="Gentles S."/>
            <person name="Hamlin N."/>
            <person name="Holroyd S."/>
            <person name="Hornsby T."/>
            <person name="Jagels K."/>
            <person name="Krogh A."/>
            <person name="McLean J."/>
            <person name="Moule S."/>
            <person name="Murphy L."/>
            <person name="Oliver K."/>
            <person name="Osborne J."/>
            <person name="Quail M.A."/>
            <person name="Rajandream M.A."/>
            <person name="Rogers J."/>
            <person name="Rutter S."/>
            <person name="Seeger K."/>
            <person name="Skelton J."/>
            <person name="Squares R."/>
            <person name="Squares S."/>
            <person name="Sulston J.E."/>
            <person name="Taylor K."/>
            <person name="Whitehead S."/>
            <person name="Barrell B.G."/>
        </authorList>
    </citation>
    <scope>NUCLEOTIDE SEQUENCE [LARGE SCALE GENOMIC DNA]</scope>
    <source>
        <strain evidence="3">ATCC 25618 / H37Rv</strain>
    </source>
</reference>
<dbReference type="AlphaFoldDB" id="O53387"/>
<evidence type="ECO:0000313" key="3">
    <source>
        <dbReference type="Proteomes" id="UP000001584"/>
    </source>
</evidence>
<evidence type="ECO:0000256" key="1">
    <source>
        <dbReference type="SAM" id="MobiDB-lite"/>
    </source>
</evidence>
<dbReference type="STRING" id="83332.Rv3337"/>
<accession>I6YBV0</accession>
<dbReference type="EMBL" id="AL123456">
    <property type="protein sequence ID" value="CCP46158.1"/>
    <property type="molecule type" value="Genomic_DNA"/>
</dbReference>
<dbReference type="InterPro" id="IPR029058">
    <property type="entry name" value="AB_hydrolase_fold"/>
</dbReference>
<dbReference type="SUPFAM" id="SSF53474">
    <property type="entry name" value="alpha/beta-Hydrolases"/>
    <property type="match status" value="1"/>
</dbReference>
<organism evidence="2 3">
    <name type="scientific">Mycobacterium tuberculosis (strain ATCC 25618 / H37Rv)</name>
    <dbReference type="NCBI Taxonomy" id="83332"/>
    <lineage>
        <taxon>Bacteria</taxon>
        <taxon>Bacillati</taxon>
        <taxon>Actinomycetota</taxon>
        <taxon>Actinomycetes</taxon>
        <taxon>Mycobacteriales</taxon>
        <taxon>Mycobacteriaceae</taxon>
        <taxon>Mycobacterium</taxon>
        <taxon>Mycobacterium tuberculosis complex</taxon>
    </lineage>
</organism>
<dbReference type="ESTHER" id="myctu-MT3441">
    <property type="family name" value="6_AlphaBeta_hydrolase"/>
</dbReference>
<accession>O53387</accession>
<name>O53387_MYCTU</name>
<feature type="region of interest" description="Disordered" evidence="1">
    <location>
        <begin position="92"/>
        <end position="128"/>
    </location>
</feature>
<dbReference type="Gene3D" id="3.40.50.1820">
    <property type="entry name" value="alpha/beta hydrolase"/>
    <property type="match status" value="1"/>
</dbReference>
<accession>L0TC86</accession>
<protein>
    <submittedName>
        <fullName evidence="2">Uncharacterized protein</fullName>
    </submittedName>
</protein>
<keyword evidence="3" id="KW-1185">Reference proteome</keyword>
<dbReference type="InParanoid" id="O53387"/>
<sequence length="128" mass="13211">MPSPSTTGHHAACGTGGTGFSVGSMRSPIRVGSGEPVLLLHPFLMSQTVWEKVAQQLADTGRFEVFAPTMAGHNGGPASGTRFCPRRCWPTTSNASSTNWAGKPAISSATRWAAGSRSNSNDVAGHAA</sequence>
<dbReference type="SMR" id="O53387"/>
<dbReference type="PaxDb" id="83332-Rv3337"/>
<proteinExistence type="predicted"/>
<dbReference type="eggNOG" id="COG0596">
    <property type="taxonomic scope" value="Bacteria"/>
</dbReference>